<organism evidence="1 2">
    <name type="scientific">Candidatus Enterococcus moelleringii</name>
    <dbReference type="NCBI Taxonomy" id="2815325"/>
    <lineage>
        <taxon>Bacteria</taxon>
        <taxon>Bacillati</taxon>
        <taxon>Bacillota</taxon>
        <taxon>Bacilli</taxon>
        <taxon>Lactobacillales</taxon>
        <taxon>Enterococcaceae</taxon>
        <taxon>Enterococcus</taxon>
    </lineage>
</organism>
<sequence>MRKMEKVVLAGKMLKGSILSKDWQSILTSAADFRYSQLGEISLVYPLPNGEGSLVVMDDIPYLTKEGSLAMVQKFFKTHRMMDYRLMKHTCRLLPALPSKKIPIVNAHFGLFPIETPENSVWLNPLSIVNVQAQSSDSLVELTSGLSLELPIHRKSLTSLASKAVYTFATYRQDYSAVLRTAGLPLDFVSLPDTPFGRLLERQALLQRWLLTPGRFFDRYKQLEHLQWFRSLREKDFDTLDD</sequence>
<dbReference type="EMBL" id="JAFREM010000018">
    <property type="protein sequence ID" value="MBO1307015.1"/>
    <property type="molecule type" value="Genomic_DNA"/>
</dbReference>
<protein>
    <submittedName>
        <fullName evidence="1">Uncharacterized protein</fullName>
    </submittedName>
</protein>
<reference evidence="1 2" key="1">
    <citation type="submission" date="2021-03" db="EMBL/GenBank/DDBJ databases">
        <title>Enterococcal diversity collection.</title>
        <authorList>
            <person name="Gilmore M.S."/>
            <person name="Schwartzman J."/>
            <person name="Van Tyne D."/>
            <person name="Martin M."/>
            <person name="Earl A.M."/>
            <person name="Manson A.L."/>
            <person name="Straub T."/>
            <person name="Salamzade R."/>
            <person name="Saavedra J."/>
            <person name="Lebreton F."/>
            <person name="Prichula J."/>
            <person name="Schaufler K."/>
            <person name="Gaca A."/>
            <person name="Sgardioli B."/>
            <person name="Wagenaar J."/>
            <person name="Strong T."/>
        </authorList>
    </citation>
    <scope>NUCLEOTIDE SEQUENCE [LARGE SCALE GENOMIC DNA]</scope>
    <source>
        <strain evidence="1 2">669A</strain>
    </source>
</reference>
<accession>A0ABS3LBK3</accession>
<keyword evidence="2" id="KW-1185">Reference proteome</keyword>
<comment type="caution">
    <text evidence="1">The sequence shown here is derived from an EMBL/GenBank/DDBJ whole genome shotgun (WGS) entry which is preliminary data.</text>
</comment>
<evidence type="ECO:0000313" key="1">
    <source>
        <dbReference type="EMBL" id="MBO1307015.1"/>
    </source>
</evidence>
<dbReference type="Proteomes" id="UP000664601">
    <property type="component" value="Unassembled WGS sequence"/>
</dbReference>
<proteinExistence type="predicted"/>
<evidence type="ECO:0000313" key="2">
    <source>
        <dbReference type="Proteomes" id="UP000664601"/>
    </source>
</evidence>
<name>A0ABS3LBK3_9ENTE</name>
<gene>
    <name evidence="1" type="ORF">JZO70_12635</name>
</gene>